<proteinExistence type="inferred from homology"/>
<evidence type="ECO:0000256" key="6">
    <source>
        <dbReference type="ARBA" id="ARBA00022741"/>
    </source>
</evidence>
<feature type="binding site" evidence="11">
    <location>
        <position position="54"/>
    </location>
    <ligand>
        <name>ATP</name>
        <dbReference type="ChEBI" id="CHEBI:30616"/>
    </ligand>
</feature>
<evidence type="ECO:0000256" key="3">
    <source>
        <dbReference type="ARBA" id="ARBA00007614"/>
    </source>
</evidence>
<name>A0ABY5TV89_9BACT</name>
<dbReference type="PIRSF" id="PIRSF005650">
    <property type="entry name" value="Uridylate_kin"/>
    <property type="match status" value="1"/>
</dbReference>
<comment type="subunit">
    <text evidence="11">Homohexamer.</text>
</comment>
<feature type="binding site" evidence="11">
    <location>
        <position position="58"/>
    </location>
    <ligand>
        <name>ATP</name>
        <dbReference type="ChEBI" id="CHEBI:30616"/>
    </ligand>
</feature>
<feature type="binding site" evidence="11">
    <location>
        <position position="53"/>
    </location>
    <ligand>
        <name>UMP</name>
        <dbReference type="ChEBI" id="CHEBI:57865"/>
    </ligand>
</feature>
<keyword evidence="14" id="KW-1185">Reference proteome</keyword>
<comment type="catalytic activity">
    <reaction evidence="10 11">
        <text>UMP + ATP = UDP + ADP</text>
        <dbReference type="Rhea" id="RHEA:24400"/>
        <dbReference type="ChEBI" id="CHEBI:30616"/>
        <dbReference type="ChEBI" id="CHEBI:57865"/>
        <dbReference type="ChEBI" id="CHEBI:58223"/>
        <dbReference type="ChEBI" id="CHEBI:456216"/>
        <dbReference type="EC" id="2.7.4.22"/>
    </reaction>
</comment>
<evidence type="ECO:0000256" key="5">
    <source>
        <dbReference type="ARBA" id="ARBA00022679"/>
    </source>
</evidence>
<accession>A0ABY5TV89</accession>
<dbReference type="GO" id="GO:0033862">
    <property type="term" value="F:UMP kinase activity"/>
    <property type="evidence" value="ECO:0007669"/>
    <property type="project" value="UniProtKB-EC"/>
</dbReference>
<evidence type="ECO:0000256" key="4">
    <source>
        <dbReference type="ARBA" id="ARBA00022490"/>
    </source>
</evidence>
<dbReference type="EC" id="2.7.4.22" evidence="11"/>
<keyword evidence="5 11" id="KW-0808">Transferase</keyword>
<feature type="binding site" evidence="11">
    <location>
        <position position="163"/>
    </location>
    <ligand>
        <name>ATP</name>
        <dbReference type="ChEBI" id="CHEBI:30616"/>
    </ligand>
</feature>
<evidence type="ECO:0000313" key="14">
    <source>
        <dbReference type="Proteomes" id="UP001058364"/>
    </source>
</evidence>
<dbReference type="PANTHER" id="PTHR42833">
    <property type="entry name" value="URIDYLATE KINASE"/>
    <property type="match status" value="1"/>
</dbReference>
<dbReference type="Proteomes" id="UP001058364">
    <property type="component" value="Chromosome"/>
</dbReference>
<keyword evidence="4 11" id="KW-0963">Cytoplasm</keyword>
<sequence>MMNYRRILLKLSGESLANKEERLSIDNKMVKKIAKQLKEVIAMGIEVAIVVGGGNFWRGASAEKNGISRNRADYIGMLATVMNGLALQSGFEQEGLSARVLSSLNFDKRVSEYYINEKTEKYLNQKEIIIFVGGTGRPFFTTDTASTLFASEIHADVILVGKNNVEGVYDSDPNINPNARWYEKITYDEILEKNLKVMDSTSFSMAKDNNIELIVFNINEENSIIRAIKGEIKHTKVTK</sequence>
<evidence type="ECO:0000313" key="13">
    <source>
        <dbReference type="EMBL" id="UWD34593.1"/>
    </source>
</evidence>
<feature type="binding site" evidence="11">
    <location>
        <position position="169"/>
    </location>
    <ligand>
        <name>ATP</name>
        <dbReference type="ChEBI" id="CHEBI:30616"/>
    </ligand>
</feature>
<feature type="binding site" evidence="11">
    <location>
        <position position="73"/>
    </location>
    <ligand>
        <name>UMP</name>
        <dbReference type="ChEBI" id="CHEBI:57865"/>
    </ligand>
</feature>
<keyword evidence="9 11" id="KW-0665">Pyrimidine biosynthesis</keyword>
<evidence type="ECO:0000256" key="8">
    <source>
        <dbReference type="ARBA" id="ARBA00022840"/>
    </source>
</evidence>
<comment type="function">
    <text evidence="11">Catalyzes the reversible phosphorylation of UMP to UDP.</text>
</comment>
<reference evidence="13" key="1">
    <citation type="submission" date="2022-08" db="EMBL/GenBank/DDBJ databases">
        <title>Complete genome sequence of Mycoplasma molare type strain H 542.</title>
        <authorList>
            <person name="Spergser J."/>
        </authorList>
    </citation>
    <scope>NUCLEOTIDE SEQUENCE</scope>
    <source>
        <strain evidence="13">H 542</strain>
    </source>
</reference>
<comment type="activity regulation">
    <text evidence="11">Inhibited by UTP.</text>
</comment>
<protein>
    <recommendedName>
        <fullName evidence="11">Uridylate kinase</fullName>
        <shortName evidence="11">UK</shortName>
        <ecNumber evidence="11">2.7.4.22</ecNumber>
    </recommendedName>
    <alternativeName>
        <fullName evidence="11">Uridine monophosphate kinase</fullName>
        <shortName evidence="11">UMP kinase</shortName>
        <shortName evidence="11">UMPK</shortName>
    </alternativeName>
</protein>
<feature type="domain" description="Aspartate/glutamate/uridylate kinase" evidence="12">
    <location>
        <begin position="6"/>
        <end position="217"/>
    </location>
</feature>
<evidence type="ECO:0000256" key="11">
    <source>
        <dbReference type="HAMAP-Rule" id="MF_01220"/>
    </source>
</evidence>
<gene>
    <name evidence="11 13" type="primary">pyrH</name>
    <name evidence="13" type="ORF">NX772_00680</name>
</gene>
<dbReference type="InterPro" id="IPR015963">
    <property type="entry name" value="Uridylate_kinase_bac"/>
</dbReference>
<evidence type="ECO:0000256" key="7">
    <source>
        <dbReference type="ARBA" id="ARBA00022777"/>
    </source>
</evidence>
<evidence type="ECO:0000259" key="12">
    <source>
        <dbReference type="Pfam" id="PF00696"/>
    </source>
</evidence>
<dbReference type="InterPro" id="IPR011817">
    <property type="entry name" value="Uridylate_kinase"/>
</dbReference>
<comment type="subcellular location">
    <subcellularLocation>
        <location evidence="1 11">Cytoplasm</location>
    </subcellularLocation>
</comment>
<keyword evidence="7 11" id="KW-0418">Kinase</keyword>
<feature type="binding site" evidence="11">
    <location>
        <begin position="10"/>
        <end position="13"/>
    </location>
    <ligand>
        <name>ATP</name>
        <dbReference type="ChEBI" id="CHEBI:30616"/>
    </ligand>
</feature>
<feature type="binding site" evidence="11">
    <location>
        <begin position="135"/>
        <end position="142"/>
    </location>
    <ligand>
        <name>UMP</name>
        <dbReference type="ChEBI" id="CHEBI:57865"/>
    </ligand>
</feature>
<dbReference type="CDD" id="cd04254">
    <property type="entry name" value="AAK_UMPK-PyrH-Ec"/>
    <property type="match status" value="1"/>
</dbReference>
<comment type="pathway">
    <text evidence="2 11">Pyrimidine metabolism; CTP biosynthesis via de novo pathway; UDP from UMP (UMPK route): step 1/1.</text>
</comment>
<dbReference type="RefSeq" id="WP_084477561.1">
    <property type="nucleotide sequence ID" value="NZ_CP103423.1"/>
</dbReference>
<dbReference type="EMBL" id="CP103423">
    <property type="protein sequence ID" value="UWD34593.1"/>
    <property type="molecule type" value="Genomic_DNA"/>
</dbReference>
<evidence type="ECO:0000256" key="1">
    <source>
        <dbReference type="ARBA" id="ARBA00004496"/>
    </source>
</evidence>
<evidence type="ECO:0000256" key="2">
    <source>
        <dbReference type="ARBA" id="ARBA00004791"/>
    </source>
</evidence>
<keyword evidence="8 11" id="KW-0067">ATP-binding</keyword>
<organism evidence="13 14">
    <name type="scientific">Mesomycoplasma molare</name>
    <dbReference type="NCBI Taxonomy" id="171288"/>
    <lineage>
        <taxon>Bacteria</taxon>
        <taxon>Bacillati</taxon>
        <taxon>Mycoplasmatota</taxon>
        <taxon>Mycoplasmoidales</taxon>
        <taxon>Metamycoplasmataceae</taxon>
        <taxon>Mesomycoplasma</taxon>
    </lineage>
</organism>
<dbReference type="HAMAP" id="MF_01220_B">
    <property type="entry name" value="PyrH_B"/>
    <property type="match status" value="1"/>
</dbReference>
<dbReference type="Gene3D" id="3.40.1160.10">
    <property type="entry name" value="Acetylglutamate kinase-like"/>
    <property type="match status" value="1"/>
</dbReference>
<dbReference type="Pfam" id="PF00696">
    <property type="entry name" value="AA_kinase"/>
    <property type="match status" value="1"/>
</dbReference>
<evidence type="ECO:0000256" key="9">
    <source>
        <dbReference type="ARBA" id="ARBA00022975"/>
    </source>
</evidence>
<dbReference type="NCBIfam" id="TIGR02075">
    <property type="entry name" value="pyrH_bact"/>
    <property type="match status" value="1"/>
</dbReference>
<dbReference type="PANTHER" id="PTHR42833:SF4">
    <property type="entry name" value="URIDYLATE KINASE PUMPKIN, CHLOROPLASTIC"/>
    <property type="match status" value="1"/>
</dbReference>
<comment type="similarity">
    <text evidence="3 11">Belongs to the UMP kinase family.</text>
</comment>
<dbReference type="InterPro" id="IPR036393">
    <property type="entry name" value="AceGlu_kinase-like_sf"/>
</dbReference>
<evidence type="ECO:0000256" key="10">
    <source>
        <dbReference type="ARBA" id="ARBA00047767"/>
    </source>
</evidence>
<dbReference type="SUPFAM" id="SSF53633">
    <property type="entry name" value="Carbamate kinase-like"/>
    <property type="match status" value="1"/>
</dbReference>
<dbReference type="InterPro" id="IPR001048">
    <property type="entry name" value="Asp/Glu/Uridylate_kinase"/>
</dbReference>
<keyword evidence="6 11" id="KW-0547">Nucleotide-binding</keyword>
<comment type="caution">
    <text evidence="11">Lacks conserved residue(s) required for the propagation of feature annotation.</text>
</comment>
<feature type="binding site" evidence="11">
    <location>
        <position position="172"/>
    </location>
    <ligand>
        <name>ATP</name>
        <dbReference type="ChEBI" id="CHEBI:30616"/>
    </ligand>
</feature>